<protein>
    <submittedName>
        <fullName evidence="1">Uncharacterized protein</fullName>
    </submittedName>
</protein>
<dbReference type="InterPro" id="IPR013320">
    <property type="entry name" value="ConA-like_dom_sf"/>
</dbReference>
<gene>
    <name evidence="1" type="ORF">BpHYR1_027784</name>
</gene>
<accession>A0A3M7RUG4</accession>
<dbReference type="AlphaFoldDB" id="A0A3M7RUG4"/>
<dbReference type="SUPFAM" id="SSF49899">
    <property type="entry name" value="Concanavalin A-like lectins/glucanases"/>
    <property type="match status" value="1"/>
</dbReference>
<organism evidence="1 2">
    <name type="scientific">Brachionus plicatilis</name>
    <name type="common">Marine rotifer</name>
    <name type="synonym">Brachionus muelleri</name>
    <dbReference type="NCBI Taxonomy" id="10195"/>
    <lineage>
        <taxon>Eukaryota</taxon>
        <taxon>Metazoa</taxon>
        <taxon>Spiralia</taxon>
        <taxon>Gnathifera</taxon>
        <taxon>Rotifera</taxon>
        <taxon>Eurotatoria</taxon>
        <taxon>Monogononta</taxon>
        <taxon>Pseudotrocha</taxon>
        <taxon>Ploima</taxon>
        <taxon>Brachionidae</taxon>
        <taxon>Brachionus</taxon>
    </lineage>
</organism>
<proteinExistence type="predicted"/>
<keyword evidence="2" id="KW-1185">Reference proteome</keyword>
<comment type="caution">
    <text evidence="1">The sequence shown here is derived from an EMBL/GenBank/DDBJ whole genome shotgun (WGS) entry which is preliminary data.</text>
</comment>
<evidence type="ECO:0000313" key="2">
    <source>
        <dbReference type="Proteomes" id="UP000276133"/>
    </source>
</evidence>
<sequence length="288" mass="33346">MLSNNIQSEANLIEKFESSNRINCLFKCSIKKYCRFTKHSNQICYLYSPYGQIDFLYSQAVRVYQRFKFLDLDSLIVHWIFSESLTRDIINNIEIEPVNALFVPDRNGKPNSAVQFNNGYFKVPGGFYFYPKFSCLVWLKIINFSQKLTLFEFGNGALGDFVKFGLTRLSDSRSFLSLSVDQMNKKGVLFLPDSLLIGVWHHFGLIFDSQQKASIYLNGTLVSNKQFAFSPQAIFRKLDTLNPNQLRKNKKINYGKKLINWQHLVHNRPSVTISVMKKLTDLDNTPDN</sequence>
<dbReference type="EMBL" id="REGN01002592">
    <property type="protein sequence ID" value="RNA27132.1"/>
    <property type="molecule type" value="Genomic_DNA"/>
</dbReference>
<dbReference type="Proteomes" id="UP000276133">
    <property type="component" value="Unassembled WGS sequence"/>
</dbReference>
<evidence type="ECO:0000313" key="1">
    <source>
        <dbReference type="EMBL" id="RNA27132.1"/>
    </source>
</evidence>
<dbReference type="Gene3D" id="2.60.120.200">
    <property type="match status" value="1"/>
</dbReference>
<name>A0A3M7RUG4_BRAPC</name>
<reference evidence="1 2" key="1">
    <citation type="journal article" date="2018" name="Sci. Rep.">
        <title>Genomic signatures of local adaptation to the degree of environmental predictability in rotifers.</title>
        <authorList>
            <person name="Franch-Gras L."/>
            <person name="Hahn C."/>
            <person name="Garcia-Roger E.M."/>
            <person name="Carmona M.J."/>
            <person name="Serra M."/>
            <person name="Gomez A."/>
        </authorList>
    </citation>
    <scope>NUCLEOTIDE SEQUENCE [LARGE SCALE GENOMIC DNA]</scope>
    <source>
        <strain evidence="1">HYR1</strain>
    </source>
</reference>